<keyword evidence="3" id="KW-1185">Reference proteome</keyword>
<dbReference type="EMBL" id="CAJNOC010007978">
    <property type="protein sequence ID" value="CAF1107990.1"/>
    <property type="molecule type" value="Genomic_DNA"/>
</dbReference>
<evidence type="ECO:0000313" key="2">
    <source>
        <dbReference type="EMBL" id="CAF1107990.1"/>
    </source>
</evidence>
<protein>
    <submittedName>
        <fullName evidence="2">Uncharacterized protein</fullName>
    </submittedName>
</protein>
<sequence>MRLSAQPPPNSFEALEQTVKLTNLLRNWRINSTSAMVPLRQASQEFKFKNQHMLSPKNVNTTSPTNNFKINLKRNSPFSNNGYRKYQHNFVPTNENTCLMTRRNCKKPGHVIAPCRARQNKITNLHFNPTQNFSYISNVVIEGANFTESISGDSALKIKTELKKQASETEITVCESISTCDSKDENTKQSEENYSDEKENISKILKANQSRTLNSNTPETRDSNSEWKHTIQKTPRPKSLPRNTGKEDLNKLTVDLSIPEKNTNLSTDNLDARVSAMKKQIQTPRMNQLELALTTKKTSIEETDRKKFYQFLRTIETHFHKQILSEIIYFFPIFKIKQLSIYTDLVDQGEFLLELNKFPIGDKQSDHFDTSLNIKPPKITPRQRQRKPPDRLQNYFNQLKKLIFYSFVYFYVSNSEDHSHAIKQELYKIDLIDKNVLSKKVTKNSDSLFEKLSFSLYERERENVQDELVRTTRSGRVVQQTR</sequence>
<organism evidence="2 3">
    <name type="scientific">Brachionus calyciflorus</name>
    <dbReference type="NCBI Taxonomy" id="104777"/>
    <lineage>
        <taxon>Eukaryota</taxon>
        <taxon>Metazoa</taxon>
        <taxon>Spiralia</taxon>
        <taxon>Gnathifera</taxon>
        <taxon>Rotifera</taxon>
        <taxon>Eurotatoria</taxon>
        <taxon>Monogononta</taxon>
        <taxon>Pseudotrocha</taxon>
        <taxon>Ploima</taxon>
        <taxon>Brachionidae</taxon>
        <taxon>Brachionus</taxon>
    </lineage>
</organism>
<evidence type="ECO:0000313" key="3">
    <source>
        <dbReference type="Proteomes" id="UP000663879"/>
    </source>
</evidence>
<gene>
    <name evidence="2" type="ORF">OXX778_LOCUS21486</name>
</gene>
<feature type="compositionally biased region" description="Polar residues" evidence="1">
    <location>
        <begin position="207"/>
        <end position="218"/>
    </location>
</feature>
<evidence type="ECO:0000256" key="1">
    <source>
        <dbReference type="SAM" id="MobiDB-lite"/>
    </source>
</evidence>
<proteinExistence type="predicted"/>
<dbReference type="OrthoDB" id="8193998at2759"/>
<comment type="caution">
    <text evidence="2">The sequence shown here is derived from an EMBL/GenBank/DDBJ whole genome shotgun (WGS) entry which is preliminary data.</text>
</comment>
<name>A0A814PM74_9BILA</name>
<dbReference type="AlphaFoldDB" id="A0A814PM74"/>
<feature type="non-terminal residue" evidence="2">
    <location>
        <position position="1"/>
    </location>
</feature>
<accession>A0A814PM74</accession>
<reference evidence="2" key="1">
    <citation type="submission" date="2021-02" db="EMBL/GenBank/DDBJ databases">
        <authorList>
            <person name="Nowell W R."/>
        </authorList>
    </citation>
    <scope>NUCLEOTIDE SEQUENCE</scope>
    <source>
        <strain evidence="2">Ploen Becks lab</strain>
    </source>
</reference>
<feature type="region of interest" description="Disordered" evidence="1">
    <location>
        <begin position="206"/>
        <end position="248"/>
    </location>
</feature>
<feature type="compositionally biased region" description="Basic and acidic residues" evidence="1">
    <location>
        <begin position="219"/>
        <end position="229"/>
    </location>
</feature>
<dbReference type="Proteomes" id="UP000663879">
    <property type="component" value="Unassembled WGS sequence"/>
</dbReference>